<organism evidence="1">
    <name type="scientific">Petromyces alliaceus</name>
    <name type="common">Aspergillus alliaceus</name>
    <dbReference type="NCBI Taxonomy" id="209559"/>
    <lineage>
        <taxon>Eukaryota</taxon>
        <taxon>Fungi</taxon>
        <taxon>Dikarya</taxon>
        <taxon>Ascomycota</taxon>
        <taxon>Pezizomycotina</taxon>
        <taxon>Eurotiomycetes</taxon>
        <taxon>Eurotiomycetidae</taxon>
        <taxon>Eurotiales</taxon>
        <taxon>Aspergillaceae</taxon>
        <taxon>Aspergillus</taxon>
        <taxon>Aspergillus subgen. Circumdati</taxon>
    </lineage>
</organism>
<dbReference type="AlphaFoldDB" id="A0A5N7C2W7"/>
<name>A0A5N7C2W7_PETAA</name>
<dbReference type="Gene3D" id="3.30.70.360">
    <property type="match status" value="1"/>
</dbReference>
<sequence length="123" mass="13599">MDQVQGDRARIRIQMVPTWENSSVKFDIVALERAQKVVSSVVGSVVGGSLLDEPESCAAHDSAEMAQMTTRTIMFASFQDVISGNLAEFTSEEDCDRRVEALPQAVLLYDAKLCKRDETKSIE</sequence>
<reference evidence="1" key="1">
    <citation type="submission" date="2019-04" db="EMBL/GenBank/DDBJ databases">
        <title>Friends and foes A comparative genomics studyof 23 Aspergillus species from section Flavi.</title>
        <authorList>
            <consortium name="DOE Joint Genome Institute"/>
            <person name="Kjaerbolling I."/>
            <person name="Vesth T."/>
            <person name="Frisvad J.C."/>
            <person name="Nybo J.L."/>
            <person name="Theobald S."/>
            <person name="Kildgaard S."/>
            <person name="Isbrandt T."/>
            <person name="Kuo A."/>
            <person name="Sato A."/>
            <person name="Lyhne E.K."/>
            <person name="Kogle M.E."/>
            <person name="Wiebenga A."/>
            <person name="Kun R.S."/>
            <person name="Lubbers R.J."/>
            <person name="Makela M.R."/>
            <person name="Barry K."/>
            <person name="Chovatia M."/>
            <person name="Clum A."/>
            <person name="Daum C."/>
            <person name="Haridas S."/>
            <person name="He G."/>
            <person name="LaButti K."/>
            <person name="Lipzen A."/>
            <person name="Mondo S."/>
            <person name="Riley R."/>
            <person name="Salamov A."/>
            <person name="Simmons B.A."/>
            <person name="Magnuson J.K."/>
            <person name="Henrissat B."/>
            <person name="Mortensen U.H."/>
            <person name="Larsen T.O."/>
            <person name="Devries R.P."/>
            <person name="Grigoriev I.V."/>
            <person name="Machida M."/>
            <person name="Baker S.E."/>
            <person name="Andersen M.R."/>
        </authorList>
    </citation>
    <scope>NUCLEOTIDE SEQUENCE [LARGE SCALE GENOMIC DNA]</scope>
    <source>
        <strain evidence="1">IBT 14317</strain>
    </source>
</reference>
<dbReference type="Gene3D" id="3.40.630.10">
    <property type="entry name" value="Zn peptidases"/>
    <property type="match status" value="1"/>
</dbReference>
<dbReference type="Proteomes" id="UP000326877">
    <property type="component" value="Unassembled WGS sequence"/>
</dbReference>
<gene>
    <name evidence="1" type="ORF">BDV23DRAFT_185559</name>
</gene>
<accession>A0A5N7C2W7</accession>
<proteinExistence type="predicted"/>
<evidence type="ECO:0000313" key="1">
    <source>
        <dbReference type="EMBL" id="KAE8388193.1"/>
    </source>
</evidence>
<dbReference type="EMBL" id="ML735281">
    <property type="protein sequence ID" value="KAE8388193.1"/>
    <property type="molecule type" value="Genomic_DNA"/>
</dbReference>
<protein>
    <submittedName>
        <fullName evidence="1">Uncharacterized protein</fullName>
    </submittedName>
</protein>